<gene>
    <name evidence="3" type="ORF">MNBD_ALPHA12-1664</name>
</gene>
<dbReference type="PANTHER" id="PTHR34982:SF1">
    <property type="entry name" value="FLAGELLAR ASSEMBLY PROTEIN FLIH"/>
    <property type="match status" value="1"/>
</dbReference>
<keyword evidence="1" id="KW-0813">Transport</keyword>
<reference evidence="3" key="1">
    <citation type="submission" date="2018-06" db="EMBL/GenBank/DDBJ databases">
        <authorList>
            <person name="Zhirakovskaya E."/>
        </authorList>
    </citation>
    <scope>NUCLEOTIDE SEQUENCE</scope>
</reference>
<evidence type="ECO:0000256" key="1">
    <source>
        <dbReference type="ARBA" id="ARBA00022448"/>
    </source>
</evidence>
<protein>
    <submittedName>
        <fullName evidence="3">Uncharacterized protein</fullName>
    </submittedName>
</protein>
<dbReference type="AlphaFoldDB" id="A0A3B0TS46"/>
<keyword evidence="2" id="KW-0653">Protein transport</keyword>
<dbReference type="GO" id="GO:0015031">
    <property type="term" value="P:protein transport"/>
    <property type="evidence" value="ECO:0007669"/>
    <property type="project" value="UniProtKB-KW"/>
</dbReference>
<dbReference type="PANTHER" id="PTHR34982">
    <property type="entry name" value="YOP PROTEINS TRANSLOCATION PROTEIN L"/>
    <property type="match status" value="1"/>
</dbReference>
<organism evidence="3">
    <name type="scientific">hydrothermal vent metagenome</name>
    <dbReference type="NCBI Taxonomy" id="652676"/>
    <lineage>
        <taxon>unclassified sequences</taxon>
        <taxon>metagenomes</taxon>
        <taxon>ecological metagenomes</taxon>
    </lineage>
</organism>
<dbReference type="EMBL" id="UOEO01000146">
    <property type="protein sequence ID" value="VAW20768.1"/>
    <property type="molecule type" value="Genomic_DNA"/>
</dbReference>
<dbReference type="GO" id="GO:0005829">
    <property type="term" value="C:cytosol"/>
    <property type="evidence" value="ECO:0007669"/>
    <property type="project" value="TreeGrafter"/>
</dbReference>
<proteinExistence type="predicted"/>
<accession>A0A3B0TS46</accession>
<sequence length="223" mass="23606">MSMNSSGAPAKFSFDLDLGQARQRTRVVTEQALAEMLKDAEKKGYENGMRDGQNSAASRSATQISAAASALAGKTAQIMAASDQAQKQILVDATKLAVSVARKLAANLIARTPLGEIESLVEECLSSLENVPHLVIRCHPDLATALREMSESKMAASGFSGRLVVMGEPEISLGDVRIEWVDGGLVRDLSSLSEKIDQRVSAFIAVNGPAPTNPPIAETPSNE</sequence>
<name>A0A3B0TS46_9ZZZZ</name>
<dbReference type="InterPro" id="IPR051472">
    <property type="entry name" value="T3SS_Stator/FliH"/>
</dbReference>
<evidence type="ECO:0000256" key="2">
    <source>
        <dbReference type="ARBA" id="ARBA00022927"/>
    </source>
</evidence>
<evidence type="ECO:0000313" key="3">
    <source>
        <dbReference type="EMBL" id="VAW20768.1"/>
    </source>
</evidence>